<evidence type="ECO:0000313" key="3">
    <source>
        <dbReference type="Proteomes" id="UP001501358"/>
    </source>
</evidence>
<dbReference type="Proteomes" id="UP001501358">
    <property type="component" value="Unassembled WGS sequence"/>
</dbReference>
<keyword evidence="1" id="KW-1133">Transmembrane helix</keyword>
<proteinExistence type="predicted"/>
<evidence type="ECO:0000256" key="1">
    <source>
        <dbReference type="SAM" id="Phobius"/>
    </source>
</evidence>
<accession>A0ABP6ADW8</accession>
<keyword evidence="3" id="KW-1185">Reference proteome</keyword>
<dbReference type="RefSeq" id="WP_344386186.1">
    <property type="nucleotide sequence ID" value="NZ_BAAATA010000061.1"/>
</dbReference>
<name>A0ABP6ADW8_9ACTN</name>
<comment type="caution">
    <text evidence="2">The sequence shown here is derived from an EMBL/GenBank/DDBJ whole genome shotgun (WGS) entry which is preliminary data.</text>
</comment>
<feature type="transmembrane region" description="Helical" evidence="1">
    <location>
        <begin position="87"/>
        <end position="106"/>
    </location>
</feature>
<keyword evidence="1" id="KW-0472">Membrane</keyword>
<protein>
    <submittedName>
        <fullName evidence="2">Uncharacterized protein</fullName>
    </submittedName>
</protein>
<organism evidence="2 3">
    <name type="scientific">Streptomyces thermolineatus</name>
    <dbReference type="NCBI Taxonomy" id="44033"/>
    <lineage>
        <taxon>Bacteria</taxon>
        <taxon>Bacillati</taxon>
        <taxon>Actinomycetota</taxon>
        <taxon>Actinomycetes</taxon>
        <taxon>Kitasatosporales</taxon>
        <taxon>Streptomycetaceae</taxon>
        <taxon>Streptomyces</taxon>
    </lineage>
</organism>
<evidence type="ECO:0000313" key="2">
    <source>
        <dbReference type="EMBL" id="GAA2511776.1"/>
    </source>
</evidence>
<sequence length="195" mass="20821">MKTSFKVHAALAVVVSALSLLTSALTLLPGQPVPYGGGLLPAVNFGLAFLLLIAMIVRWCALETTGVRLSSSVQWPALYSLPRITRIVLACLFVTGIALTAGSMIAGTSQQAGKAENGRYYAIDINSSRRERVEVSKSEFDGLVKKDRRAMHAISGMLAAGAATMTLIIGQLHPSTGWYLPPPQLDVLVRDRRSG</sequence>
<dbReference type="EMBL" id="BAAATA010000061">
    <property type="protein sequence ID" value="GAA2511776.1"/>
    <property type="molecule type" value="Genomic_DNA"/>
</dbReference>
<keyword evidence="1" id="KW-0812">Transmembrane</keyword>
<reference evidence="3" key="1">
    <citation type="journal article" date="2019" name="Int. J. Syst. Evol. Microbiol.">
        <title>The Global Catalogue of Microorganisms (GCM) 10K type strain sequencing project: providing services to taxonomists for standard genome sequencing and annotation.</title>
        <authorList>
            <consortium name="The Broad Institute Genomics Platform"/>
            <consortium name="The Broad Institute Genome Sequencing Center for Infectious Disease"/>
            <person name="Wu L."/>
            <person name="Ma J."/>
        </authorList>
    </citation>
    <scope>NUCLEOTIDE SEQUENCE [LARGE SCALE GENOMIC DNA]</scope>
    <source>
        <strain evidence="3">JCM 6307</strain>
    </source>
</reference>
<feature type="transmembrane region" description="Helical" evidence="1">
    <location>
        <begin position="150"/>
        <end position="170"/>
    </location>
</feature>
<feature type="transmembrane region" description="Helical" evidence="1">
    <location>
        <begin position="42"/>
        <end position="61"/>
    </location>
</feature>
<gene>
    <name evidence="2" type="ORF">GCM10010406_54970</name>
</gene>